<evidence type="ECO:0000313" key="1">
    <source>
        <dbReference type="EMBL" id="MDK7188149.1"/>
    </source>
</evidence>
<proteinExistence type="predicted"/>
<organism evidence="1 2">
    <name type="scientific">Facklamia hominis</name>
    <dbReference type="NCBI Taxonomy" id="178214"/>
    <lineage>
        <taxon>Bacteria</taxon>
        <taxon>Bacillati</taxon>
        <taxon>Bacillota</taxon>
        <taxon>Bacilli</taxon>
        <taxon>Lactobacillales</taxon>
        <taxon>Aerococcaceae</taxon>
        <taxon>Facklamia</taxon>
    </lineage>
</organism>
<dbReference type="Gene3D" id="3.40.30.10">
    <property type="entry name" value="Glutaredoxin"/>
    <property type="match status" value="1"/>
</dbReference>
<dbReference type="InterPro" id="IPR036249">
    <property type="entry name" value="Thioredoxin-like_sf"/>
</dbReference>
<dbReference type="EMBL" id="JASOOE010000033">
    <property type="protein sequence ID" value="MDK7188149.1"/>
    <property type="molecule type" value="Genomic_DNA"/>
</dbReference>
<dbReference type="Proteomes" id="UP001229251">
    <property type="component" value="Unassembled WGS sequence"/>
</dbReference>
<comment type="caution">
    <text evidence="1">The sequence shown here is derived from an EMBL/GenBank/DDBJ whole genome shotgun (WGS) entry which is preliminary data.</text>
</comment>
<accession>A0AAJ1V6B6</accession>
<name>A0AAJ1V6B6_9LACT</name>
<protein>
    <recommendedName>
        <fullName evidence="3">Glutaredoxin</fullName>
    </recommendedName>
</protein>
<gene>
    <name evidence="1" type="ORF">QP433_09215</name>
</gene>
<dbReference type="AlphaFoldDB" id="A0AAJ1V6B6"/>
<evidence type="ECO:0000313" key="2">
    <source>
        <dbReference type="Proteomes" id="UP001229251"/>
    </source>
</evidence>
<evidence type="ECO:0008006" key="3">
    <source>
        <dbReference type="Google" id="ProtNLM"/>
    </source>
</evidence>
<dbReference type="RefSeq" id="WP_070610001.1">
    <property type="nucleotide sequence ID" value="NZ_JASOOE010000033.1"/>
</dbReference>
<dbReference type="SUPFAM" id="SSF52833">
    <property type="entry name" value="Thioredoxin-like"/>
    <property type="match status" value="1"/>
</dbReference>
<sequence length="83" mass="9463">MKAILYYSDKCPDTPPFVEALKAQNIDYDSINIMASMKNLKEFLALRDQKEAFLPIKAAHQAGVPVLKWGDQFIFDLEELSDL</sequence>
<reference evidence="1" key="1">
    <citation type="submission" date="2023-05" db="EMBL/GenBank/DDBJ databases">
        <title>Cataloging the Phylogenetic Diversity of Human Bladder Bacteria.</title>
        <authorList>
            <person name="Du J."/>
        </authorList>
    </citation>
    <scope>NUCLEOTIDE SEQUENCE</scope>
    <source>
        <strain evidence="1">UMB1231</strain>
    </source>
</reference>